<dbReference type="OrthoDB" id="10265891at2759"/>
<evidence type="ECO:0000313" key="1">
    <source>
        <dbReference type="EMBL" id="OLP77600.1"/>
    </source>
</evidence>
<dbReference type="PANTHER" id="PTHR32332:SF31">
    <property type="entry name" value="2-NITROPROPANE DIOXYGENASE FAMILY, PUTATIVE (AFU_ORTHOLOGUE AFUA_2G09850)-RELATED"/>
    <property type="match status" value="1"/>
</dbReference>
<name>A0A1Q9C3V4_SYMMI</name>
<proteinExistence type="predicted"/>
<protein>
    <submittedName>
        <fullName evidence="1">Uncharacterized protein</fullName>
    </submittedName>
</protein>
<organism evidence="1 2">
    <name type="scientific">Symbiodinium microadriaticum</name>
    <name type="common">Dinoflagellate</name>
    <name type="synonym">Zooxanthella microadriatica</name>
    <dbReference type="NCBI Taxonomy" id="2951"/>
    <lineage>
        <taxon>Eukaryota</taxon>
        <taxon>Sar</taxon>
        <taxon>Alveolata</taxon>
        <taxon>Dinophyceae</taxon>
        <taxon>Suessiales</taxon>
        <taxon>Symbiodiniaceae</taxon>
        <taxon>Symbiodinium</taxon>
    </lineage>
</organism>
<comment type="caution">
    <text evidence="1">The sequence shown here is derived from an EMBL/GenBank/DDBJ whole genome shotgun (WGS) entry which is preliminary data.</text>
</comment>
<reference evidence="1 2" key="1">
    <citation type="submission" date="2016-02" db="EMBL/GenBank/DDBJ databases">
        <title>Genome analysis of coral dinoflagellate symbionts highlights evolutionary adaptations to a symbiotic lifestyle.</title>
        <authorList>
            <person name="Aranda M."/>
            <person name="Li Y."/>
            <person name="Liew Y.J."/>
            <person name="Baumgarten S."/>
            <person name="Simakov O."/>
            <person name="Wilson M."/>
            <person name="Piel J."/>
            <person name="Ashoor H."/>
            <person name="Bougouffa S."/>
            <person name="Bajic V.B."/>
            <person name="Ryu T."/>
            <person name="Ravasi T."/>
            <person name="Bayer T."/>
            <person name="Micklem G."/>
            <person name="Kim H."/>
            <person name="Bhak J."/>
            <person name="Lajeunesse T.C."/>
            <person name="Voolstra C.R."/>
        </authorList>
    </citation>
    <scope>NUCLEOTIDE SEQUENCE [LARGE SCALE GENOMIC DNA]</scope>
    <source>
        <strain evidence="1 2">CCMP2467</strain>
    </source>
</reference>
<dbReference type="AlphaFoldDB" id="A0A1Q9C3V4"/>
<keyword evidence="2" id="KW-1185">Reference proteome</keyword>
<dbReference type="EMBL" id="LSRX01001738">
    <property type="protein sequence ID" value="OLP77600.1"/>
    <property type="molecule type" value="Genomic_DNA"/>
</dbReference>
<dbReference type="InterPro" id="IPR013785">
    <property type="entry name" value="Aldolase_TIM"/>
</dbReference>
<dbReference type="Proteomes" id="UP000186817">
    <property type="component" value="Unassembled WGS sequence"/>
</dbReference>
<sequence>MNLQWAPSARLGNIGGVGYTPEALRKTIGMLKKELKDKNAPFGVDLLLPQVGGGARKTNKDYTGGTLPQLVDIIIEEKAALFICAVGVPPKWAVDKFHNAGIPAARPYLGIREKDSSKDRE</sequence>
<gene>
    <name evidence="1" type="ORF">AK812_SmicGene42322</name>
</gene>
<evidence type="ECO:0000313" key="2">
    <source>
        <dbReference type="Proteomes" id="UP000186817"/>
    </source>
</evidence>
<accession>A0A1Q9C3V4</accession>
<dbReference type="Gene3D" id="3.20.20.70">
    <property type="entry name" value="Aldolase class I"/>
    <property type="match status" value="1"/>
</dbReference>
<dbReference type="PANTHER" id="PTHR32332">
    <property type="entry name" value="2-NITROPROPANE DIOXYGENASE"/>
    <property type="match status" value="1"/>
</dbReference>